<dbReference type="Pfam" id="PF14498">
    <property type="entry name" value="Glyco_hyd_65N_2"/>
    <property type="match status" value="1"/>
</dbReference>
<gene>
    <name evidence="4" type="ORF">C8J48_2886</name>
</gene>
<evidence type="ECO:0000259" key="3">
    <source>
        <dbReference type="Pfam" id="PF22124"/>
    </source>
</evidence>
<dbReference type="Pfam" id="PF21307">
    <property type="entry name" value="Glyco_hydro_95_C"/>
    <property type="match status" value="1"/>
</dbReference>
<dbReference type="InterPro" id="IPR012341">
    <property type="entry name" value="6hp_glycosidase-like_sf"/>
</dbReference>
<feature type="domain" description="Alpha fucosidase A-like C-terminal" evidence="2">
    <location>
        <begin position="665"/>
        <end position="760"/>
    </location>
</feature>
<dbReference type="OrthoDB" id="9802600at2"/>
<evidence type="ECO:0000259" key="1">
    <source>
        <dbReference type="Pfam" id="PF14498"/>
    </source>
</evidence>
<dbReference type="InterPro" id="IPR027414">
    <property type="entry name" value="GH95_N_dom"/>
</dbReference>
<dbReference type="Gene3D" id="1.50.10.10">
    <property type="match status" value="1"/>
</dbReference>
<dbReference type="RefSeq" id="WP_107727895.1">
    <property type="nucleotide sequence ID" value="NZ_PZZP01000002.1"/>
</dbReference>
<dbReference type="PANTHER" id="PTHR31084">
    <property type="entry name" value="ALPHA-L-FUCOSIDASE 2"/>
    <property type="match status" value="1"/>
</dbReference>
<dbReference type="InterPro" id="IPR016518">
    <property type="entry name" value="Alpha-L-fucosidase"/>
</dbReference>
<sequence length="766" mass="86268">MSHNMIWYRAPATDWNEASPLGNGRLGAMVFGRTERERLQVNEDSVWYGGPRDRNNPDALKHLPEIRRLLVAGRLQEAHRLARLALNGVPVQERHYATLGDIWLDFDHGEGEDYRRQLDLERAMVTVRYRVGDVSYTREHFCSAADQVMVTRIASDQPKNVSLVARLSRENNKAIDEIVSVNGNTLVMRGNCGGGGSDLRMVLTATVQGGTVRTIGESILIEKADSVVLLMGAETTFRHEDPEAVCLAMVAAASAQPYEQLQQRHFEDYAPLFQRVKLSLDDEDEAKLSRLATDERLARVQGGAEDRGLLPLYFQFGRYLLIASSRPGTLPANLQGIWNKQMDPPWGSKYTININTEMNYWPAEIGNLAECHQPLFDLIERMRPNGRVTARKMYGCDGFVAHHNTDIWGDTAPTDDYLPATHWPMGAAWLCLHLWEHYAFSGDRSFLEQKYDTLKEAAQFYLDFLMEMPDGSLVTCPSVSPENTYLLPNGESGTLCAGPSMDSQLIRELFRRCIQAGEILGVDRDFREKMQTALAKIPQPQRGKWGQIQEWIQDYEEKEPGHRHISQLFALHPGSEITLRKTPDLAAGARKTLERRLAHGGGHTGWSRAWIINMWARLEDGEQAYHHLLELLRHSTLPNLFDNHPPFQIDGNFGGTAGIAEMLLQSHSGEIHLLPALPQAWPSGRVSGLRARGGYEVDISWVDGTLTETRLRAQVQQKCRLRTPLPVIIATTGVDGEGERMWQRPETNVIEFMVDPGEMVVIRGIT</sequence>
<dbReference type="SUPFAM" id="SSF48208">
    <property type="entry name" value="Six-hairpin glycosidases"/>
    <property type="match status" value="1"/>
</dbReference>
<name>A0A2T4Z3U6_9BACL</name>
<proteinExistence type="predicted"/>
<dbReference type="Pfam" id="PF22124">
    <property type="entry name" value="Glyco_hydro_95_cat"/>
    <property type="match status" value="1"/>
</dbReference>
<reference evidence="4 5" key="1">
    <citation type="submission" date="2018-04" db="EMBL/GenBank/DDBJ databases">
        <title>Genomic Encyclopedia of Archaeal and Bacterial Type Strains, Phase II (KMG-II): from individual species to whole genera.</title>
        <authorList>
            <person name="Goeker M."/>
        </authorList>
    </citation>
    <scope>NUCLEOTIDE SEQUENCE [LARGE SCALE GENOMIC DNA]</scope>
    <source>
        <strain evidence="4 5">DSM 45169</strain>
    </source>
</reference>
<dbReference type="AlphaFoldDB" id="A0A2T4Z3U6"/>
<feature type="domain" description="Glycosyl hydrolase family 95 catalytic" evidence="3">
    <location>
        <begin position="258"/>
        <end position="663"/>
    </location>
</feature>
<keyword evidence="5" id="KW-1185">Reference proteome</keyword>
<dbReference type="FunFam" id="1.50.10.10:FF:000028">
    <property type="entry name" value="Alpha-L-fucosidase 2"/>
    <property type="match status" value="1"/>
</dbReference>
<organism evidence="4 5">
    <name type="scientific">Desmospora activa DSM 45169</name>
    <dbReference type="NCBI Taxonomy" id="1121389"/>
    <lineage>
        <taxon>Bacteria</taxon>
        <taxon>Bacillati</taxon>
        <taxon>Bacillota</taxon>
        <taxon>Bacilli</taxon>
        <taxon>Bacillales</taxon>
        <taxon>Thermoactinomycetaceae</taxon>
        <taxon>Desmospora</taxon>
    </lineage>
</organism>
<protein>
    <submittedName>
        <fullName evidence="4">Alpha-L-fucosidase 2</fullName>
    </submittedName>
</protein>
<dbReference type="PIRSF" id="PIRSF007663">
    <property type="entry name" value="UCP007663"/>
    <property type="match status" value="1"/>
</dbReference>
<dbReference type="Proteomes" id="UP000241639">
    <property type="component" value="Unassembled WGS sequence"/>
</dbReference>
<comment type="caution">
    <text evidence="4">The sequence shown here is derived from an EMBL/GenBank/DDBJ whole genome shotgun (WGS) entry which is preliminary data.</text>
</comment>
<dbReference type="PANTHER" id="PTHR31084:SF0">
    <property type="entry name" value="ALPHA-L-FUCOSIDASE 2"/>
    <property type="match status" value="1"/>
</dbReference>
<evidence type="ECO:0000259" key="2">
    <source>
        <dbReference type="Pfam" id="PF21307"/>
    </source>
</evidence>
<dbReference type="InterPro" id="IPR054363">
    <property type="entry name" value="GH95_cat"/>
</dbReference>
<evidence type="ECO:0000313" key="5">
    <source>
        <dbReference type="Proteomes" id="UP000241639"/>
    </source>
</evidence>
<dbReference type="InterPro" id="IPR049053">
    <property type="entry name" value="AFCA-like_C"/>
</dbReference>
<dbReference type="InterPro" id="IPR008928">
    <property type="entry name" value="6-hairpin_glycosidase_sf"/>
</dbReference>
<dbReference type="EMBL" id="PZZP01000002">
    <property type="protein sequence ID" value="PTM56564.1"/>
    <property type="molecule type" value="Genomic_DNA"/>
</dbReference>
<dbReference type="GO" id="GO:0005975">
    <property type="term" value="P:carbohydrate metabolic process"/>
    <property type="evidence" value="ECO:0007669"/>
    <property type="project" value="InterPro"/>
</dbReference>
<accession>A0A2T4Z3U6</accession>
<feature type="domain" description="Glycosyl hydrolase family 95 N-terminal" evidence="1">
    <location>
        <begin position="6"/>
        <end position="239"/>
    </location>
</feature>
<dbReference type="GO" id="GO:0004560">
    <property type="term" value="F:alpha-L-fucosidase activity"/>
    <property type="evidence" value="ECO:0007669"/>
    <property type="project" value="InterPro"/>
</dbReference>
<evidence type="ECO:0000313" key="4">
    <source>
        <dbReference type="EMBL" id="PTM56564.1"/>
    </source>
</evidence>